<dbReference type="OrthoDB" id="9812621at2"/>
<dbReference type="SUPFAM" id="SSF47090">
    <property type="entry name" value="PGBD-like"/>
    <property type="match status" value="1"/>
</dbReference>
<dbReference type="RefSeq" id="WP_076396312.1">
    <property type="nucleotide sequence ID" value="NZ_FTOV01000019.1"/>
</dbReference>
<dbReference type="Gene3D" id="1.10.101.10">
    <property type="entry name" value="PGBD-like superfamily/PGBD"/>
    <property type="match status" value="1"/>
</dbReference>
<dbReference type="Proteomes" id="UP000185781">
    <property type="component" value="Unassembled WGS sequence"/>
</dbReference>
<reference evidence="2 3" key="1">
    <citation type="submission" date="2017-01" db="EMBL/GenBank/DDBJ databases">
        <authorList>
            <person name="Mah S.A."/>
            <person name="Swanson W.J."/>
            <person name="Moy G.W."/>
            <person name="Vacquier V.D."/>
        </authorList>
    </citation>
    <scope>NUCLEOTIDE SEQUENCE [LARGE SCALE GENOMIC DNA]</scope>
    <source>
        <strain evidence="2 3">DSM 18014</strain>
    </source>
</reference>
<dbReference type="InterPro" id="IPR002477">
    <property type="entry name" value="Peptidoglycan-bd-like"/>
</dbReference>
<gene>
    <name evidence="2" type="ORF">SAMN05421785_11959</name>
</gene>
<dbReference type="STRING" id="373672.SAMN05421785_11959"/>
<dbReference type="Gene3D" id="3.90.1720.10">
    <property type="entry name" value="endopeptidase domain like (from Nostoc punctiforme)"/>
    <property type="match status" value="1"/>
</dbReference>
<evidence type="ECO:0000313" key="2">
    <source>
        <dbReference type="EMBL" id="SIT26858.1"/>
    </source>
</evidence>
<evidence type="ECO:0000313" key="3">
    <source>
        <dbReference type="Proteomes" id="UP000185781"/>
    </source>
</evidence>
<sequence length="270" mass="29872">MIKNYFQREIEISGVQSRGAANSSKEVSKIQSWLNLYAFLNSSKGTSTGIDGDFGPATEKAVKNYQKANGLPEDGIVTQELFRRMADPMIKAFTQRVAGTGLRELMVNAAKQHLIAGARELTIKGEGNRGPWVRAYMDGSEGRDQLWCMGFVQTVLDQAISQIGGNFTNIVKRSFSCDTVAGEAQRRGNFIGYTLVRSHEYHVQPGDIFLLQSSANSRDWTHTGIVIESSGDVFETIEGNTNADGSENGYGVLRRTRNFMKSKLDIIRID</sequence>
<dbReference type="InterPro" id="IPR036366">
    <property type="entry name" value="PGBDSf"/>
</dbReference>
<dbReference type="AlphaFoldDB" id="A0A1N7QVH8"/>
<accession>A0A1N7QVH8</accession>
<feature type="domain" description="Peptidoglycan binding-like" evidence="1">
    <location>
        <begin position="24"/>
        <end position="85"/>
    </location>
</feature>
<name>A0A1N7QVH8_9FLAO</name>
<dbReference type="InterPro" id="IPR036365">
    <property type="entry name" value="PGBD-like_sf"/>
</dbReference>
<dbReference type="EMBL" id="FTOV01000019">
    <property type="protein sequence ID" value="SIT26858.1"/>
    <property type="molecule type" value="Genomic_DNA"/>
</dbReference>
<dbReference type="Pfam" id="PF01471">
    <property type="entry name" value="PG_binding_1"/>
    <property type="match status" value="1"/>
</dbReference>
<evidence type="ECO:0000259" key="1">
    <source>
        <dbReference type="Pfam" id="PF01471"/>
    </source>
</evidence>
<organism evidence="2 3">
    <name type="scientific">Chryseobacterium gambrini</name>
    <dbReference type="NCBI Taxonomy" id="373672"/>
    <lineage>
        <taxon>Bacteria</taxon>
        <taxon>Pseudomonadati</taxon>
        <taxon>Bacteroidota</taxon>
        <taxon>Flavobacteriia</taxon>
        <taxon>Flavobacteriales</taxon>
        <taxon>Weeksellaceae</taxon>
        <taxon>Chryseobacterium group</taxon>
        <taxon>Chryseobacterium</taxon>
    </lineage>
</organism>
<protein>
    <submittedName>
        <fullName evidence="2">CHAP domain-containing protein</fullName>
    </submittedName>
</protein>
<proteinExistence type="predicted"/>